<sequence>MKFNHTEYFCSHSYVNEFNQLPMHEFHSKLCSNPENGSTYGTPFWVMRNLITREVQPAYMPLIDDAAGYLHMGVVLFMKWFCRRACPSTHCCIPKELIPIFDLKAFVDLDQTPTFSLPSTTREIVLVANKVWVHVMEAHTPFSTLTVTVHSDVTCNSGTRYFTVGIKANTNDILDNNLKFNKGMLVVVWNARSIHRPSFNEYFKELHDRYSPMLVIITEARGRRPLFNFVQTKMVGNYRIEAIGPSSDLGGVLLVWALKVELYITSRQDTLYGFVTTVTCIPKLTLHMVPEIVPE</sequence>
<protein>
    <submittedName>
        <fullName evidence="1">Uncharacterized protein</fullName>
    </submittedName>
</protein>
<name>A0A803MAV6_CHEQI</name>
<reference evidence="1" key="1">
    <citation type="journal article" date="2017" name="Nature">
        <title>The genome of Chenopodium quinoa.</title>
        <authorList>
            <person name="Jarvis D.E."/>
            <person name="Ho Y.S."/>
            <person name="Lightfoot D.J."/>
            <person name="Schmoeckel S.M."/>
            <person name="Li B."/>
            <person name="Borm T.J.A."/>
            <person name="Ohyanagi H."/>
            <person name="Mineta K."/>
            <person name="Michell C.T."/>
            <person name="Saber N."/>
            <person name="Kharbatia N.M."/>
            <person name="Rupper R.R."/>
            <person name="Sharp A.R."/>
            <person name="Dally N."/>
            <person name="Boughton B.A."/>
            <person name="Woo Y.H."/>
            <person name="Gao G."/>
            <person name="Schijlen E.G.W.M."/>
            <person name="Guo X."/>
            <person name="Momin A.A."/>
            <person name="Negrao S."/>
            <person name="Al-Babili S."/>
            <person name="Gehring C."/>
            <person name="Roessner U."/>
            <person name="Jung C."/>
            <person name="Murphy K."/>
            <person name="Arold S.T."/>
            <person name="Gojobori T."/>
            <person name="van der Linden C.G."/>
            <person name="van Loo E.N."/>
            <person name="Jellen E.N."/>
            <person name="Maughan P.J."/>
            <person name="Tester M."/>
        </authorList>
    </citation>
    <scope>NUCLEOTIDE SEQUENCE [LARGE SCALE GENOMIC DNA]</scope>
    <source>
        <strain evidence="1">cv. PI 614886</strain>
    </source>
</reference>
<organism evidence="1 2">
    <name type="scientific">Chenopodium quinoa</name>
    <name type="common">Quinoa</name>
    <dbReference type="NCBI Taxonomy" id="63459"/>
    <lineage>
        <taxon>Eukaryota</taxon>
        <taxon>Viridiplantae</taxon>
        <taxon>Streptophyta</taxon>
        <taxon>Embryophyta</taxon>
        <taxon>Tracheophyta</taxon>
        <taxon>Spermatophyta</taxon>
        <taxon>Magnoliopsida</taxon>
        <taxon>eudicotyledons</taxon>
        <taxon>Gunneridae</taxon>
        <taxon>Pentapetalae</taxon>
        <taxon>Caryophyllales</taxon>
        <taxon>Chenopodiaceae</taxon>
        <taxon>Chenopodioideae</taxon>
        <taxon>Atripliceae</taxon>
        <taxon>Chenopodium</taxon>
    </lineage>
</organism>
<evidence type="ECO:0000313" key="2">
    <source>
        <dbReference type="Proteomes" id="UP000596660"/>
    </source>
</evidence>
<accession>A0A803MAV6</accession>
<dbReference type="EnsemblPlants" id="AUR62026223-RA">
    <property type="protein sequence ID" value="AUR62026223-RA:cds"/>
    <property type="gene ID" value="AUR62026223"/>
</dbReference>
<dbReference type="AlphaFoldDB" id="A0A803MAV6"/>
<evidence type="ECO:0000313" key="1">
    <source>
        <dbReference type="EnsemblPlants" id="AUR62026223-RA:cds"/>
    </source>
</evidence>
<dbReference type="OMA" id="NARSIHR"/>
<dbReference type="Proteomes" id="UP000596660">
    <property type="component" value="Unplaced"/>
</dbReference>
<keyword evidence="2" id="KW-1185">Reference proteome</keyword>
<reference evidence="1" key="2">
    <citation type="submission" date="2021-03" db="UniProtKB">
        <authorList>
            <consortium name="EnsemblPlants"/>
        </authorList>
    </citation>
    <scope>IDENTIFICATION</scope>
</reference>
<proteinExistence type="predicted"/>
<dbReference type="Gramene" id="AUR62026223-RA">
    <property type="protein sequence ID" value="AUR62026223-RA:cds"/>
    <property type="gene ID" value="AUR62026223"/>
</dbReference>